<sequence>MTHKVLKLYTVLWFHLYMICFPFGFDLDFLFGIRSLLLIVVRLWHVMTHDRSSHEQMGRNISEHYSFRHDYKIDFKFERLQILLVILFLDIIQAKFNNKQVQWSGPEKGYKKGRYVGRKC</sequence>
<proteinExistence type="predicted"/>
<dbReference type="Proteomes" id="UP001055811">
    <property type="component" value="Linkage Group LG07"/>
</dbReference>
<dbReference type="EMBL" id="CM042015">
    <property type="protein sequence ID" value="KAI3710567.1"/>
    <property type="molecule type" value="Genomic_DNA"/>
</dbReference>
<accession>A0ACB9AK89</accession>
<evidence type="ECO:0000313" key="2">
    <source>
        <dbReference type="Proteomes" id="UP001055811"/>
    </source>
</evidence>
<comment type="caution">
    <text evidence="1">The sequence shown here is derived from an EMBL/GenBank/DDBJ whole genome shotgun (WGS) entry which is preliminary data.</text>
</comment>
<gene>
    <name evidence="1" type="ORF">L2E82_40351</name>
</gene>
<protein>
    <submittedName>
        <fullName evidence="1">Uncharacterized protein</fullName>
    </submittedName>
</protein>
<reference evidence="1 2" key="2">
    <citation type="journal article" date="2022" name="Mol. Ecol. Resour.">
        <title>The genomes of chicory, endive, great burdock and yacon provide insights into Asteraceae paleo-polyploidization history and plant inulin production.</title>
        <authorList>
            <person name="Fan W."/>
            <person name="Wang S."/>
            <person name="Wang H."/>
            <person name="Wang A."/>
            <person name="Jiang F."/>
            <person name="Liu H."/>
            <person name="Zhao H."/>
            <person name="Xu D."/>
            <person name="Zhang Y."/>
        </authorList>
    </citation>
    <scope>NUCLEOTIDE SEQUENCE [LARGE SCALE GENOMIC DNA]</scope>
    <source>
        <strain evidence="2">cv. Punajuju</strain>
        <tissue evidence="1">Leaves</tissue>
    </source>
</reference>
<keyword evidence="2" id="KW-1185">Reference proteome</keyword>
<reference evidence="2" key="1">
    <citation type="journal article" date="2022" name="Mol. Ecol. Resour.">
        <title>The genomes of chicory, endive, great burdock and yacon provide insights into Asteraceae palaeo-polyploidization history and plant inulin production.</title>
        <authorList>
            <person name="Fan W."/>
            <person name="Wang S."/>
            <person name="Wang H."/>
            <person name="Wang A."/>
            <person name="Jiang F."/>
            <person name="Liu H."/>
            <person name="Zhao H."/>
            <person name="Xu D."/>
            <person name="Zhang Y."/>
        </authorList>
    </citation>
    <scope>NUCLEOTIDE SEQUENCE [LARGE SCALE GENOMIC DNA]</scope>
    <source>
        <strain evidence="2">cv. Punajuju</strain>
    </source>
</reference>
<name>A0ACB9AK89_CICIN</name>
<organism evidence="1 2">
    <name type="scientific">Cichorium intybus</name>
    <name type="common">Chicory</name>
    <dbReference type="NCBI Taxonomy" id="13427"/>
    <lineage>
        <taxon>Eukaryota</taxon>
        <taxon>Viridiplantae</taxon>
        <taxon>Streptophyta</taxon>
        <taxon>Embryophyta</taxon>
        <taxon>Tracheophyta</taxon>
        <taxon>Spermatophyta</taxon>
        <taxon>Magnoliopsida</taxon>
        <taxon>eudicotyledons</taxon>
        <taxon>Gunneridae</taxon>
        <taxon>Pentapetalae</taxon>
        <taxon>asterids</taxon>
        <taxon>campanulids</taxon>
        <taxon>Asterales</taxon>
        <taxon>Asteraceae</taxon>
        <taxon>Cichorioideae</taxon>
        <taxon>Cichorieae</taxon>
        <taxon>Cichoriinae</taxon>
        <taxon>Cichorium</taxon>
    </lineage>
</organism>
<evidence type="ECO:0000313" key="1">
    <source>
        <dbReference type="EMBL" id="KAI3710567.1"/>
    </source>
</evidence>